<keyword evidence="9" id="KW-0406">Ion transport</keyword>
<dbReference type="SUPFAM" id="SSF51735">
    <property type="entry name" value="NAD(P)-binding Rossmann-fold domains"/>
    <property type="match status" value="1"/>
</dbReference>
<reference evidence="14" key="1">
    <citation type="submission" date="2022-12" db="EMBL/GenBank/DDBJ databases">
        <title>Reference genome sequencing for broad-spectrum identification of bacterial and archaeal isolates by mass spectrometry.</title>
        <authorList>
            <person name="Sekiguchi Y."/>
            <person name="Tourlousse D.M."/>
        </authorList>
    </citation>
    <scope>NUCLEOTIDE SEQUENCE</scope>
    <source>
        <strain evidence="14">TSL-P1</strain>
    </source>
</reference>
<feature type="transmembrane region" description="Helical" evidence="11">
    <location>
        <begin position="117"/>
        <end position="136"/>
    </location>
</feature>
<evidence type="ECO:0000256" key="10">
    <source>
        <dbReference type="ARBA" id="ARBA00023136"/>
    </source>
</evidence>
<protein>
    <submittedName>
        <fullName evidence="14">Sodium/hydrogen exchanger family/TrkA domain protein</fullName>
    </submittedName>
</protein>
<evidence type="ECO:0000256" key="9">
    <source>
        <dbReference type="ARBA" id="ARBA00023065"/>
    </source>
</evidence>
<dbReference type="GO" id="GO:0012505">
    <property type="term" value="C:endomembrane system"/>
    <property type="evidence" value="ECO:0007669"/>
    <property type="project" value="UniProtKB-SubCell"/>
</dbReference>
<feature type="transmembrane region" description="Helical" evidence="11">
    <location>
        <begin position="217"/>
        <end position="234"/>
    </location>
</feature>
<evidence type="ECO:0000256" key="3">
    <source>
        <dbReference type="ARBA" id="ARBA00022448"/>
    </source>
</evidence>
<dbReference type="InterPro" id="IPR038770">
    <property type="entry name" value="Na+/solute_symporter_sf"/>
</dbReference>
<dbReference type="SUPFAM" id="SSF116726">
    <property type="entry name" value="TrkA C-terminal domain-like"/>
    <property type="match status" value="1"/>
</dbReference>
<dbReference type="FunFam" id="3.40.50.720:FF:000036">
    <property type="entry name" value="Glutathione-regulated potassium-efflux system protein KefB"/>
    <property type="match status" value="1"/>
</dbReference>
<feature type="transmembrane region" description="Helical" evidence="11">
    <location>
        <begin position="270"/>
        <end position="290"/>
    </location>
</feature>
<dbReference type="EMBL" id="BSDX01000001">
    <property type="protein sequence ID" value="GLI53603.1"/>
    <property type="molecule type" value="Genomic_DNA"/>
</dbReference>
<dbReference type="GO" id="GO:0015297">
    <property type="term" value="F:antiporter activity"/>
    <property type="evidence" value="ECO:0007669"/>
    <property type="project" value="UniProtKB-KW"/>
</dbReference>
<feature type="transmembrane region" description="Helical" evidence="11">
    <location>
        <begin position="296"/>
        <end position="318"/>
    </location>
</feature>
<dbReference type="Pfam" id="PF02254">
    <property type="entry name" value="TrkA_N"/>
    <property type="match status" value="1"/>
</dbReference>
<feature type="transmembrane region" description="Helical" evidence="11">
    <location>
        <begin position="55"/>
        <end position="74"/>
    </location>
</feature>
<dbReference type="InterPro" id="IPR003148">
    <property type="entry name" value="RCK_N"/>
</dbReference>
<dbReference type="InterPro" id="IPR004771">
    <property type="entry name" value="K/H_exchanger"/>
</dbReference>
<evidence type="ECO:0000313" key="15">
    <source>
        <dbReference type="Proteomes" id="UP001144297"/>
    </source>
</evidence>
<keyword evidence="8 11" id="KW-1133">Transmembrane helix</keyword>
<dbReference type="Proteomes" id="UP001144297">
    <property type="component" value="Unassembled WGS sequence"/>
</dbReference>
<feature type="transmembrane region" description="Helical" evidence="11">
    <location>
        <begin position="6"/>
        <end position="23"/>
    </location>
</feature>
<dbReference type="InterPro" id="IPR006153">
    <property type="entry name" value="Cation/H_exchanger_TM"/>
</dbReference>
<dbReference type="GO" id="GO:1902600">
    <property type="term" value="P:proton transmembrane transport"/>
    <property type="evidence" value="ECO:0007669"/>
    <property type="project" value="InterPro"/>
</dbReference>
<evidence type="ECO:0000259" key="13">
    <source>
        <dbReference type="PROSITE" id="PS51202"/>
    </source>
</evidence>
<comment type="similarity">
    <text evidence="2">Belongs to the monovalent cation:proton antiporter 2 (CPA2) transporter (TC 2.A.37) family.</text>
</comment>
<evidence type="ECO:0000256" key="2">
    <source>
        <dbReference type="ARBA" id="ARBA00005551"/>
    </source>
</evidence>
<keyword evidence="4" id="KW-0050">Antiport</keyword>
<keyword evidence="7" id="KW-0630">Potassium</keyword>
<evidence type="ECO:0000259" key="12">
    <source>
        <dbReference type="PROSITE" id="PS51201"/>
    </source>
</evidence>
<feature type="domain" description="RCK C-terminal" evidence="13">
    <location>
        <begin position="575"/>
        <end position="660"/>
    </location>
</feature>
<organism evidence="14 15">
    <name type="scientific">Thermodesulfovibrio yellowstonii</name>
    <dbReference type="NCBI Taxonomy" id="28262"/>
    <lineage>
        <taxon>Bacteria</taxon>
        <taxon>Pseudomonadati</taxon>
        <taxon>Nitrospirota</taxon>
        <taxon>Thermodesulfovibrionia</taxon>
        <taxon>Thermodesulfovibrionales</taxon>
        <taxon>Thermodesulfovibrionaceae</taxon>
        <taxon>Thermodesulfovibrio</taxon>
    </lineage>
</organism>
<keyword evidence="10 11" id="KW-0472">Membrane</keyword>
<dbReference type="Gene3D" id="3.40.50.720">
    <property type="entry name" value="NAD(P)-binding Rossmann-like Domain"/>
    <property type="match status" value="1"/>
</dbReference>
<keyword evidence="3" id="KW-0813">Transport</keyword>
<dbReference type="PANTHER" id="PTHR42751">
    <property type="entry name" value="SODIUM/HYDROGEN EXCHANGER FAMILY/TRKA DOMAIN PROTEIN"/>
    <property type="match status" value="1"/>
</dbReference>
<proteinExistence type="inferred from homology"/>
<dbReference type="Pfam" id="PF00999">
    <property type="entry name" value="Na_H_Exchanger"/>
    <property type="match status" value="1"/>
</dbReference>
<accession>A0A9W6GE42</accession>
<evidence type="ECO:0000256" key="5">
    <source>
        <dbReference type="ARBA" id="ARBA00022538"/>
    </source>
</evidence>
<evidence type="ECO:0000256" key="1">
    <source>
        <dbReference type="ARBA" id="ARBA00004127"/>
    </source>
</evidence>
<evidence type="ECO:0000256" key="8">
    <source>
        <dbReference type="ARBA" id="ARBA00022989"/>
    </source>
</evidence>
<dbReference type="PROSITE" id="PS51201">
    <property type="entry name" value="RCK_N"/>
    <property type="match status" value="1"/>
</dbReference>
<keyword evidence="15" id="KW-1185">Reference proteome</keyword>
<feature type="transmembrane region" description="Helical" evidence="11">
    <location>
        <begin position="177"/>
        <end position="197"/>
    </location>
</feature>
<feature type="domain" description="RCK N-terminal" evidence="12">
    <location>
        <begin position="409"/>
        <end position="526"/>
    </location>
</feature>
<dbReference type="Pfam" id="PF02080">
    <property type="entry name" value="TrkA_C"/>
    <property type="match status" value="1"/>
</dbReference>
<evidence type="ECO:0000313" key="14">
    <source>
        <dbReference type="EMBL" id="GLI53603.1"/>
    </source>
</evidence>
<dbReference type="Gene3D" id="1.20.1530.20">
    <property type="match status" value="1"/>
</dbReference>
<feature type="transmembrane region" description="Helical" evidence="11">
    <location>
        <begin position="86"/>
        <end position="105"/>
    </location>
</feature>
<gene>
    <name evidence="14" type="ORF">TISLANDTSLP1_12960</name>
</gene>
<comment type="subcellular location">
    <subcellularLocation>
        <location evidence="1">Endomembrane system</location>
        <topology evidence="1">Multi-pass membrane protein</topology>
    </subcellularLocation>
</comment>
<dbReference type="InterPro" id="IPR036291">
    <property type="entry name" value="NAD(P)-bd_dom_sf"/>
</dbReference>
<keyword evidence="6 11" id="KW-0812">Transmembrane</keyword>
<feature type="transmembrane region" description="Helical" evidence="11">
    <location>
        <begin position="30"/>
        <end position="49"/>
    </location>
</feature>
<name>A0A9W6GE42_9BACT</name>
<evidence type="ECO:0000256" key="4">
    <source>
        <dbReference type="ARBA" id="ARBA00022449"/>
    </source>
</evidence>
<dbReference type="PANTHER" id="PTHR42751:SF3">
    <property type="entry name" value="SODIUM_GLUTAMATE SYMPORTER"/>
    <property type="match status" value="1"/>
</dbReference>
<dbReference type="PROSITE" id="PS51202">
    <property type="entry name" value="RCK_C"/>
    <property type="match status" value="1"/>
</dbReference>
<dbReference type="InterPro" id="IPR036721">
    <property type="entry name" value="RCK_C_sf"/>
</dbReference>
<dbReference type="GO" id="GO:0016020">
    <property type="term" value="C:membrane"/>
    <property type="evidence" value="ECO:0007669"/>
    <property type="project" value="InterPro"/>
</dbReference>
<comment type="caution">
    <text evidence="14">The sequence shown here is derived from an EMBL/GenBank/DDBJ whole genome shotgun (WGS) entry which is preliminary data.</text>
</comment>
<evidence type="ECO:0000256" key="11">
    <source>
        <dbReference type="SAM" id="Phobius"/>
    </source>
</evidence>
<sequence>MIYEFLQAILIIFGISGVIIYILRQLKIPSIVGFLIAGTVIGPYGMGLIKDPNEVEIIAEIGVILLMFTIGIEFSIPRLMALKKEVFLLGSLQVALTIIVISIISELVLNVSLNNSIFYGFIIALSSTAIVMKLLSDKGELNSPHGKICLGILLFQDICVVPLMLFTQLLAGQGESYYNFFTVILKASIILSIVFIFSRLAVPYILHEIVKTKSRELFIITTIFICLGTAYFTSKLGLSLALGAFLAGIVISESEYSAQAVSDILPFKETFSGIFFISVGMLLNIDYIKAHLLEEVILVGSIFFFKALVIIVIAYIFIHSLRVSLKSALSLSQIGEFSFILAFTGKSLGLLNENAYQSFISASVVTMLFTPLIIKYSPKLIDYLVQMKPFKTLEKTRKIKESDIIVKKSNHVIIIGFGLNGRNLARVLKETNIPYIILELNPDTVRKMKKKGEPIYYGDGTSQEILHKLGIKRANVLVIAISDPSATRKIVQLAKTENPKIHIIVRTRFIAEIEELKKLGADEVIPEEFETSLEIFARVLHHFGIPRNQILQMIEKIRAEGYEILRITDIPKTRAGVECVIFEGLDMDSFLVKKGSWLIGHSLKSLDIRHKAKVTVIAIQRGEETILNPSADFVLKEGDIIIYVGSKKQLIDAFNFFQKKD</sequence>
<feature type="transmembrane region" description="Helical" evidence="11">
    <location>
        <begin position="148"/>
        <end position="171"/>
    </location>
</feature>
<keyword evidence="5" id="KW-0633">Potassium transport</keyword>
<dbReference type="AlphaFoldDB" id="A0A9W6GE42"/>
<evidence type="ECO:0000256" key="7">
    <source>
        <dbReference type="ARBA" id="ARBA00022958"/>
    </source>
</evidence>
<evidence type="ECO:0000256" key="6">
    <source>
        <dbReference type="ARBA" id="ARBA00022692"/>
    </source>
</evidence>
<dbReference type="Gene3D" id="3.30.70.1450">
    <property type="entry name" value="Regulator of K+ conductance, C-terminal domain"/>
    <property type="match status" value="1"/>
</dbReference>
<dbReference type="GO" id="GO:0006813">
    <property type="term" value="P:potassium ion transport"/>
    <property type="evidence" value="ECO:0007669"/>
    <property type="project" value="UniProtKB-KW"/>
</dbReference>
<dbReference type="InterPro" id="IPR006037">
    <property type="entry name" value="RCK_C"/>
</dbReference>
<dbReference type="GO" id="GO:0008324">
    <property type="term" value="F:monoatomic cation transmembrane transporter activity"/>
    <property type="evidence" value="ECO:0007669"/>
    <property type="project" value="InterPro"/>
</dbReference>
<dbReference type="NCBIfam" id="TIGR00932">
    <property type="entry name" value="2a37"/>
    <property type="match status" value="1"/>
</dbReference>